<protein>
    <submittedName>
        <fullName evidence="2">Glycosyltransferase family 2 protein</fullName>
    </submittedName>
</protein>
<dbReference type="InterPro" id="IPR050834">
    <property type="entry name" value="Glycosyltransf_2"/>
</dbReference>
<dbReference type="InterPro" id="IPR029044">
    <property type="entry name" value="Nucleotide-diphossugar_trans"/>
</dbReference>
<dbReference type="Gene3D" id="3.90.550.10">
    <property type="entry name" value="Spore Coat Polysaccharide Biosynthesis Protein SpsA, Chain A"/>
    <property type="match status" value="1"/>
</dbReference>
<accession>A0A7C3LTA6</accession>
<dbReference type="InterPro" id="IPR001173">
    <property type="entry name" value="Glyco_trans_2-like"/>
</dbReference>
<dbReference type="Pfam" id="PF00535">
    <property type="entry name" value="Glycos_transf_2"/>
    <property type="match status" value="1"/>
</dbReference>
<dbReference type="PANTHER" id="PTHR43685">
    <property type="entry name" value="GLYCOSYLTRANSFERASE"/>
    <property type="match status" value="1"/>
</dbReference>
<proteinExistence type="predicted"/>
<dbReference type="AlphaFoldDB" id="A0A7C3LTA6"/>
<comment type="caution">
    <text evidence="2">The sequence shown here is derived from an EMBL/GenBank/DDBJ whole genome shotgun (WGS) entry which is preliminary data.</text>
</comment>
<feature type="domain" description="Glycosyltransferase 2-like" evidence="1">
    <location>
        <begin position="3"/>
        <end position="127"/>
    </location>
</feature>
<gene>
    <name evidence="2" type="ORF">ENX03_07840</name>
</gene>
<dbReference type="SUPFAM" id="SSF53448">
    <property type="entry name" value="Nucleotide-diphospho-sugar transferases"/>
    <property type="match status" value="1"/>
</dbReference>
<dbReference type="CDD" id="cd00761">
    <property type="entry name" value="Glyco_tranf_GTA_type"/>
    <property type="match status" value="1"/>
</dbReference>
<dbReference type="GO" id="GO:0016740">
    <property type="term" value="F:transferase activity"/>
    <property type="evidence" value="ECO:0007669"/>
    <property type="project" value="UniProtKB-KW"/>
</dbReference>
<dbReference type="EMBL" id="DTMM01000162">
    <property type="protein sequence ID" value="HFT93826.1"/>
    <property type="molecule type" value="Genomic_DNA"/>
</dbReference>
<reference evidence="2" key="1">
    <citation type="journal article" date="2020" name="mSystems">
        <title>Genome- and Community-Level Interaction Insights into Carbon Utilization and Element Cycling Functions of Hydrothermarchaeota in Hydrothermal Sediment.</title>
        <authorList>
            <person name="Zhou Z."/>
            <person name="Liu Y."/>
            <person name="Xu W."/>
            <person name="Pan J."/>
            <person name="Luo Z.H."/>
            <person name="Li M."/>
        </authorList>
    </citation>
    <scope>NUCLEOTIDE SEQUENCE [LARGE SCALE GENOMIC DNA]</scope>
    <source>
        <strain evidence="2">SpSt-902</strain>
    </source>
</reference>
<name>A0A7C3LTA6_9BACT</name>
<keyword evidence="2" id="KW-0808">Transferase</keyword>
<evidence type="ECO:0000313" key="2">
    <source>
        <dbReference type="EMBL" id="HFT93826.1"/>
    </source>
</evidence>
<evidence type="ECO:0000259" key="1">
    <source>
        <dbReference type="Pfam" id="PF00535"/>
    </source>
</evidence>
<organism evidence="2">
    <name type="scientific">Leptospirillum ferriphilum</name>
    <dbReference type="NCBI Taxonomy" id="178606"/>
    <lineage>
        <taxon>Bacteria</taxon>
        <taxon>Pseudomonadati</taxon>
        <taxon>Nitrospirota</taxon>
        <taxon>Nitrospiria</taxon>
        <taxon>Nitrospirales</taxon>
        <taxon>Nitrospiraceae</taxon>
        <taxon>Leptospirillum</taxon>
    </lineage>
</organism>
<dbReference type="PANTHER" id="PTHR43685:SF11">
    <property type="entry name" value="GLYCOSYLTRANSFERASE TAGX-RELATED"/>
    <property type="match status" value="1"/>
</dbReference>
<sequence>MISVVIPFFRSGPYLGEAIESVLNQTEKNWELVLVDNNASEDTREFAEKYAGKFPGKMRIVHEPRQGLPFARNLGIQESHGEYIAFLDDDDLMYPDRLRLQKKALVENPKAVLAYGLMDIVSVDNTSMINPAQRDKKSFFHFQDCPTEVLIKTRLDFPDIRPSTAFFVRKVALEAGLFDEHFSPFFLEDTDFNLRLYRLGDFLEVSRPIIRLRSPSSEFLKRKRKNAIFLYRQLNNQDYFYSKVCKLLEEEGLLDHPEVRKFLRKWRGRWLKEASFAFLGYENGTPFARWLLFRSIQENPRDLTAMKHMMRSFLSAQKRAEKYGDRHLSDKCVPEEITTRCLEGLFSGTHHCPFCVADET</sequence>